<dbReference type="InterPro" id="IPR002293">
    <property type="entry name" value="AA/rel_permease1"/>
</dbReference>
<evidence type="ECO:0000256" key="4">
    <source>
        <dbReference type="ARBA" id="ARBA00023136"/>
    </source>
</evidence>
<reference evidence="6 7" key="1">
    <citation type="submission" date="2024-08" db="EMBL/GenBank/DDBJ databases">
        <title>Gnathostoma spinigerum genome.</title>
        <authorList>
            <person name="Gonzalez-Bertolin B."/>
            <person name="Monzon S."/>
            <person name="Zaballos A."/>
            <person name="Jimenez P."/>
            <person name="Dekumyoy P."/>
            <person name="Varona S."/>
            <person name="Cuesta I."/>
            <person name="Sumanam S."/>
            <person name="Adisakwattana P."/>
            <person name="Gasser R.B."/>
            <person name="Hernandez-Gonzalez A."/>
            <person name="Young N.D."/>
            <person name="Perteguer M.J."/>
        </authorList>
    </citation>
    <scope>NUCLEOTIDE SEQUENCE [LARGE SCALE GENOMIC DNA]</scope>
    <source>
        <strain evidence="6">AL3</strain>
        <tissue evidence="6">Liver</tissue>
    </source>
</reference>
<organism evidence="6 7">
    <name type="scientific">Gnathostoma spinigerum</name>
    <dbReference type="NCBI Taxonomy" id="75299"/>
    <lineage>
        <taxon>Eukaryota</taxon>
        <taxon>Metazoa</taxon>
        <taxon>Ecdysozoa</taxon>
        <taxon>Nematoda</taxon>
        <taxon>Chromadorea</taxon>
        <taxon>Rhabditida</taxon>
        <taxon>Spirurina</taxon>
        <taxon>Gnathostomatomorpha</taxon>
        <taxon>Gnathostomatoidea</taxon>
        <taxon>Gnathostomatidae</taxon>
        <taxon>Gnathostoma</taxon>
    </lineage>
</organism>
<evidence type="ECO:0000256" key="5">
    <source>
        <dbReference type="SAM" id="Phobius"/>
    </source>
</evidence>
<accession>A0ABD6EXL4</accession>
<proteinExistence type="predicted"/>
<protein>
    <recommendedName>
        <fullName evidence="8">Amino acid transporter</fullName>
    </recommendedName>
</protein>
<dbReference type="Pfam" id="PF13520">
    <property type="entry name" value="AA_permease_2"/>
    <property type="match status" value="1"/>
</dbReference>
<feature type="transmembrane region" description="Helical" evidence="5">
    <location>
        <begin position="39"/>
        <end position="60"/>
    </location>
</feature>
<dbReference type="GO" id="GO:0016020">
    <property type="term" value="C:membrane"/>
    <property type="evidence" value="ECO:0007669"/>
    <property type="project" value="UniProtKB-SubCell"/>
</dbReference>
<dbReference type="AlphaFoldDB" id="A0ABD6EXL4"/>
<evidence type="ECO:0000256" key="2">
    <source>
        <dbReference type="ARBA" id="ARBA00022692"/>
    </source>
</evidence>
<dbReference type="Proteomes" id="UP001608902">
    <property type="component" value="Unassembled WGS sequence"/>
</dbReference>
<evidence type="ECO:0000256" key="3">
    <source>
        <dbReference type="ARBA" id="ARBA00022989"/>
    </source>
</evidence>
<comment type="caution">
    <text evidence="6">The sequence shown here is derived from an EMBL/GenBank/DDBJ whole genome shotgun (WGS) entry which is preliminary data.</text>
</comment>
<evidence type="ECO:0000313" key="6">
    <source>
        <dbReference type="EMBL" id="MFH4984651.1"/>
    </source>
</evidence>
<dbReference type="InterPro" id="IPR050598">
    <property type="entry name" value="AminoAcid_Transporter"/>
</dbReference>
<dbReference type="Gene3D" id="1.20.1740.10">
    <property type="entry name" value="Amino acid/polyamine transporter I"/>
    <property type="match status" value="1"/>
</dbReference>
<dbReference type="PANTHER" id="PTHR11785:SF302">
    <property type="entry name" value="AMINO ACID TRANSPORTER"/>
    <property type="match status" value="1"/>
</dbReference>
<keyword evidence="7" id="KW-1185">Reference proteome</keyword>
<gene>
    <name evidence="6" type="ORF">AB6A40_011360</name>
</gene>
<keyword evidence="4 5" id="KW-0472">Membrane</keyword>
<dbReference type="EMBL" id="JBGFUD010019745">
    <property type="protein sequence ID" value="MFH4984651.1"/>
    <property type="molecule type" value="Genomic_DNA"/>
</dbReference>
<evidence type="ECO:0008006" key="8">
    <source>
        <dbReference type="Google" id="ProtNLM"/>
    </source>
</evidence>
<name>A0ABD6EXL4_9BILA</name>
<comment type="subcellular location">
    <subcellularLocation>
        <location evidence="1">Membrane</location>
        <topology evidence="1">Multi-pass membrane protein</topology>
    </subcellularLocation>
</comment>
<dbReference type="PANTHER" id="PTHR11785">
    <property type="entry name" value="AMINO ACID TRANSPORTER"/>
    <property type="match status" value="1"/>
</dbReference>
<keyword evidence="2 5" id="KW-0812">Transmembrane</keyword>
<keyword evidence="3 5" id="KW-1133">Transmembrane helix</keyword>
<evidence type="ECO:0000256" key="1">
    <source>
        <dbReference type="ARBA" id="ARBA00004141"/>
    </source>
</evidence>
<evidence type="ECO:0000313" key="7">
    <source>
        <dbReference type="Proteomes" id="UP001608902"/>
    </source>
</evidence>
<feature type="transmembrane region" description="Helical" evidence="5">
    <location>
        <begin position="12"/>
        <end position="32"/>
    </location>
</feature>
<sequence>MTERNKIGVFGSLSYIVATIIGSGIFIAPTAILSEAGSVGLSLIVWIVAGCIALISSFVYTELGTSIPESGCDFAYISYVGWHPLAFAFLWTTTIIMR</sequence>
<feature type="transmembrane region" description="Helical" evidence="5">
    <location>
        <begin position="80"/>
        <end position="97"/>
    </location>
</feature>